<proteinExistence type="predicted"/>
<sequence length="474" mass="55184">MVTKARGFFVPNLMAVYNKCYESGNEKLNEPSGTTTFVRILRLQERSDSFFKRYEHKPQGHLETGLVYIYKDYDKGQGRKATYSNLGTYSDALLEKAHVYFSIFDDKHNNPLILVLFFRGRSNPKTRYYRRSVFDGEIARNGNNYVGKLDLYEGEQKLLDVLVKESDIVPDILNYEIDTIKLGKYNKKINVTKGEIKGPSDQSHGFNKYTHEPLGSGGENKAFVMYKQQVLTFWNSSRHPGRAEQILDLQATIIHNMDVYYSDKIKEPLMIYLLKGDSSRPEHVYYFRKVHNGLYWEKMDSKSYNQLLGLHLGGIDVHTKLNDQGCKILLEALRKLEHNLTKILVIIVDKIIEYSNSDVTRIFQGSYYDTERFRFVNDLGKIPVKISSESKNLEDIGYKIYEHDITPISKLLQTGESLRLTFIRSEVESIGQDSDFLTIDLDYQREYGTYHTQSRDILVSNAYSLEHNYKWYKH</sequence>
<reference evidence="1" key="1">
    <citation type="submission" date="2022-07" db="EMBL/GenBank/DDBJ databases">
        <title>Evaluation of T. orientalis genome assembly methods using nanopore sequencing and analysis of variation between genomes.</title>
        <authorList>
            <person name="Yam J."/>
            <person name="Micallef M.L."/>
            <person name="Liu M."/>
            <person name="Djordjevic S.P."/>
            <person name="Bogema D.R."/>
            <person name="Jenkins C."/>
        </authorList>
    </citation>
    <scope>NUCLEOTIDE SEQUENCE</scope>
    <source>
        <strain evidence="1">Goon Nure</strain>
    </source>
</reference>
<dbReference type="AlphaFoldDB" id="A0A976MBZ5"/>
<organism evidence="1 2">
    <name type="scientific">Theileria orientalis</name>
    <dbReference type="NCBI Taxonomy" id="68886"/>
    <lineage>
        <taxon>Eukaryota</taxon>
        <taxon>Sar</taxon>
        <taxon>Alveolata</taxon>
        <taxon>Apicomplexa</taxon>
        <taxon>Aconoidasida</taxon>
        <taxon>Piroplasmida</taxon>
        <taxon>Theileriidae</taxon>
        <taxon>Theileria</taxon>
    </lineage>
</organism>
<evidence type="ECO:0000313" key="2">
    <source>
        <dbReference type="Proteomes" id="UP000244811"/>
    </source>
</evidence>
<protein>
    <recommendedName>
        <fullName evidence="3">4-methyl-5(B-hydroxyethyl)-thiazol monophosphate biosynthesis enzyme</fullName>
    </recommendedName>
</protein>
<gene>
    <name evidence="1" type="ORF">MACK_002348</name>
</gene>
<evidence type="ECO:0000313" key="1">
    <source>
        <dbReference type="EMBL" id="UKK01531.2"/>
    </source>
</evidence>
<evidence type="ECO:0008006" key="3">
    <source>
        <dbReference type="Google" id="ProtNLM"/>
    </source>
</evidence>
<name>A0A976MBZ5_THEOR</name>
<dbReference type="Proteomes" id="UP000244811">
    <property type="component" value="Chromosome 3"/>
</dbReference>
<accession>A0A976MBZ5</accession>
<dbReference type="EMBL" id="CP056070">
    <property type="protein sequence ID" value="UKK01531.2"/>
    <property type="molecule type" value="Genomic_DNA"/>
</dbReference>